<dbReference type="AlphaFoldDB" id="A0A839GNW3"/>
<dbReference type="EMBL" id="JACJIQ010000001">
    <property type="protein sequence ID" value="MBA9075531.1"/>
    <property type="molecule type" value="Genomic_DNA"/>
</dbReference>
<dbReference type="Pfam" id="PF03959">
    <property type="entry name" value="FSH1"/>
    <property type="match status" value="1"/>
</dbReference>
<dbReference type="Proteomes" id="UP000563094">
    <property type="component" value="Unassembled WGS sequence"/>
</dbReference>
<feature type="domain" description="Serine hydrolase" evidence="1">
    <location>
        <begin position="76"/>
        <end position="204"/>
    </location>
</feature>
<accession>A0A839GNW3</accession>
<keyword evidence="3" id="KW-1185">Reference proteome</keyword>
<reference evidence="2 3" key="1">
    <citation type="submission" date="2020-08" db="EMBL/GenBank/DDBJ databases">
        <title>Genomic Encyclopedia of Type Strains, Phase IV (KMG-IV): sequencing the most valuable type-strain genomes for metagenomic binning, comparative biology and taxonomic classification.</title>
        <authorList>
            <person name="Goeker M."/>
        </authorList>
    </citation>
    <scope>NUCLEOTIDE SEQUENCE [LARGE SCALE GENOMIC DNA]</scope>
    <source>
        <strain evidence="2 3">DSM 29854</strain>
    </source>
</reference>
<dbReference type="Gene3D" id="3.40.50.1820">
    <property type="entry name" value="alpha/beta hydrolase"/>
    <property type="match status" value="1"/>
</dbReference>
<comment type="caution">
    <text evidence="2">The sequence shown here is derived from an EMBL/GenBank/DDBJ whole genome shotgun (WGS) entry which is preliminary data.</text>
</comment>
<dbReference type="RefSeq" id="WP_182511251.1">
    <property type="nucleotide sequence ID" value="NZ_JACJIQ010000001.1"/>
</dbReference>
<gene>
    <name evidence="2" type="ORF">FHS90_000228</name>
</gene>
<dbReference type="InterPro" id="IPR029058">
    <property type="entry name" value="AB_hydrolase_fold"/>
</dbReference>
<dbReference type="InterPro" id="IPR005645">
    <property type="entry name" value="FSH-like_dom"/>
</dbReference>
<protein>
    <submittedName>
        <fullName evidence="2">Putative esterase</fullName>
    </submittedName>
</protein>
<evidence type="ECO:0000313" key="2">
    <source>
        <dbReference type="EMBL" id="MBA9075531.1"/>
    </source>
</evidence>
<organism evidence="2 3">
    <name type="scientific">Rufibacter quisquiliarum</name>
    <dbReference type="NCBI Taxonomy" id="1549639"/>
    <lineage>
        <taxon>Bacteria</taxon>
        <taxon>Pseudomonadati</taxon>
        <taxon>Bacteroidota</taxon>
        <taxon>Cytophagia</taxon>
        <taxon>Cytophagales</taxon>
        <taxon>Hymenobacteraceae</taxon>
        <taxon>Rufibacter</taxon>
    </lineage>
</organism>
<sequence length="216" mass="24506">MAATHRTIEVPRTAHLHQLGTLSPATKDLWLVCHGYGQLARFFIRHFEPLPDGQTAVIAPEALSRFYLQGVGGRVGATWMTKEERLHEINDYVSYLNLVREMALQEAPNAKLHVLAFSQGAATVCRWLAQAQWPVEELVLWAGMFPEDMAMVSARQALVHTRLSYVYGLQDEYVTEEKVQEQLNRVWEAGLQPEIITFQGKHEINATVLQQLKARS</sequence>
<proteinExistence type="predicted"/>
<name>A0A839GNW3_9BACT</name>
<dbReference type="SUPFAM" id="SSF53474">
    <property type="entry name" value="alpha/beta-Hydrolases"/>
    <property type="match status" value="1"/>
</dbReference>
<evidence type="ECO:0000313" key="3">
    <source>
        <dbReference type="Proteomes" id="UP000563094"/>
    </source>
</evidence>
<evidence type="ECO:0000259" key="1">
    <source>
        <dbReference type="Pfam" id="PF03959"/>
    </source>
</evidence>